<dbReference type="PANTHER" id="PTHR47480:SF15">
    <property type="entry name" value="RARE LIPOPROTEIN A-LIKE DOUBLE-PSI BETA-BARREL PROTEIN"/>
    <property type="match status" value="1"/>
</dbReference>
<organism evidence="3 4">
    <name type="scientific">Manihot esculenta</name>
    <name type="common">Cassava</name>
    <name type="synonym">Jatropha manihot</name>
    <dbReference type="NCBI Taxonomy" id="3983"/>
    <lineage>
        <taxon>Eukaryota</taxon>
        <taxon>Viridiplantae</taxon>
        <taxon>Streptophyta</taxon>
        <taxon>Embryophyta</taxon>
        <taxon>Tracheophyta</taxon>
        <taxon>Spermatophyta</taxon>
        <taxon>Magnoliopsida</taxon>
        <taxon>eudicotyledons</taxon>
        <taxon>Gunneridae</taxon>
        <taxon>Pentapetalae</taxon>
        <taxon>rosids</taxon>
        <taxon>fabids</taxon>
        <taxon>Malpighiales</taxon>
        <taxon>Euphorbiaceae</taxon>
        <taxon>Crotonoideae</taxon>
        <taxon>Manihoteae</taxon>
        <taxon>Manihot</taxon>
    </lineage>
</organism>
<evidence type="ECO:0000256" key="1">
    <source>
        <dbReference type="SAM" id="SignalP"/>
    </source>
</evidence>
<proteinExistence type="predicted"/>
<dbReference type="SUPFAM" id="SSF50685">
    <property type="entry name" value="Barwin-like endoglucanases"/>
    <property type="match status" value="1"/>
</dbReference>
<dbReference type="InterPro" id="IPR007112">
    <property type="entry name" value="Expansin/allergen_DPBB_dom"/>
</dbReference>
<dbReference type="InterPro" id="IPR036908">
    <property type="entry name" value="RlpA-like_sf"/>
</dbReference>
<keyword evidence="1" id="KW-0732">Signal</keyword>
<reference evidence="4" key="1">
    <citation type="journal article" date="2016" name="Nat. Biotechnol.">
        <title>Sequencing wild and cultivated cassava and related species reveals extensive interspecific hybridization and genetic diversity.</title>
        <authorList>
            <person name="Bredeson J.V."/>
            <person name="Lyons J.B."/>
            <person name="Prochnik S.E."/>
            <person name="Wu G.A."/>
            <person name="Ha C.M."/>
            <person name="Edsinger-Gonzales E."/>
            <person name="Grimwood J."/>
            <person name="Schmutz J."/>
            <person name="Rabbi I.Y."/>
            <person name="Egesi C."/>
            <person name="Nauluvula P."/>
            <person name="Lebot V."/>
            <person name="Ndunguru J."/>
            <person name="Mkamilo G."/>
            <person name="Bart R.S."/>
            <person name="Setter T.L."/>
            <person name="Gleadow R.M."/>
            <person name="Kulakow P."/>
            <person name="Ferguson M.E."/>
            <person name="Rounsley S."/>
            <person name="Rokhsar D.S."/>
        </authorList>
    </citation>
    <scope>NUCLEOTIDE SEQUENCE [LARGE SCALE GENOMIC DNA]</scope>
    <source>
        <strain evidence="4">cv. AM560-2</strain>
    </source>
</reference>
<sequence>MSKPYQQLSSYVFIFLSLATLFHLSHGDVGTAAHYSPPYLPTACFGNDESQFPPNNLFAAASEGIWDNGAACGRQYLVRCISSSVRGACRPDQTIRIKIVDRAASSVTRPSSAGATIVLSDTAFSRIAQTLVASVNIEYQQT</sequence>
<dbReference type="InterPro" id="IPR009009">
    <property type="entry name" value="RlpA-like_DPBB"/>
</dbReference>
<dbReference type="Pfam" id="PF03330">
    <property type="entry name" value="DPBB_1"/>
    <property type="match status" value="1"/>
</dbReference>
<evidence type="ECO:0000313" key="4">
    <source>
        <dbReference type="Proteomes" id="UP000091857"/>
    </source>
</evidence>
<evidence type="ECO:0000259" key="2">
    <source>
        <dbReference type="PROSITE" id="PS50842"/>
    </source>
</evidence>
<dbReference type="Gramene" id="Manes.03G018000.3.v8.1">
    <property type="protein sequence ID" value="Manes.03G018000.3.v8.1.CDS"/>
    <property type="gene ID" value="Manes.03G018000.v8.1"/>
</dbReference>
<dbReference type="Proteomes" id="UP000091857">
    <property type="component" value="Chromosome 3"/>
</dbReference>
<dbReference type="Gene3D" id="2.40.40.10">
    <property type="entry name" value="RlpA-like domain"/>
    <property type="match status" value="1"/>
</dbReference>
<evidence type="ECO:0000313" key="3">
    <source>
        <dbReference type="EMBL" id="OAY53717.1"/>
    </source>
</evidence>
<feature type="signal peptide" evidence="1">
    <location>
        <begin position="1"/>
        <end position="27"/>
    </location>
</feature>
<feature type="chain" id="PRO_5012542056" description="Expansin-like EG45 domain-containing protein" evidence="1">
    <location>
        <begin position="28"/>
        <end position="142"/>
    </location>
</feature>
<gene>
    <name evidence="3" type="ORF">MANES_03G018000v8</name>
</gene>
<protein>
    <recommendedName>
        <fullName evidence="2">Expansin-like EG45 domain-containing protein</fullName>
    </recommendedName>
</protein>
<dbReference type="PANTHER" id="PTHR47480">
    <property type="entry name" value="EG45-LIKE DOMAIN CONTAINING PROTEIN"/>
    <property type="match status" value="1"/>
</dbReference>
<feature type="domain" description="Expansin-like EG45" evidence="2">
    <location>
        <begin position="41"/>
        <end position="142"/>
    </location>
</feature>
<name>A0A2C9W5W6_MANES</name>
<keyword evidence="4" id="KW-1185">Reference proteome</keyword>
<dbReference type="OrthoDB" id="587249at2759"/>
<dbReference type="AlphaFoldDB" id="A0A2C9W5W6"/>
<accession>A0A2C9W5W6</accession>
<dbReference type="OMA" id="PRTCKPG"/>
<dbReference type="Gramene" id="Manes.03G018000.1.v8.1">
    <property type="protein sequence ID" value="Manes.03G018000.1.v8.1.CDS"/>
    <property type="gene ID" value="Manes.03G018000.v8.1"/>
</dbReference>
<dbReference type="STRING" id="3983.A0A2C9W5W6"/>
<dbReference type="EMBL" id="CM004389">
    <property type="protein sequence ID" value="OAY53717.1"/>
    <property type="molecule type" value="Genomic_DNA"/>
</dbReference>
<dbReference type="PROSITE" id="PS50842">
    <property type="entry name" value="EXPANSIN_EG45"/>
    <property type="match status" value="1"/>
</dbReference>
<dbReference type="CDD" id="cd22269">
    <property type="entry name" value="DPBB_EG45-like"/>
    <property type="match status" value="1"/>
</dbReference>
<comment type="caution">
    <text evidence="3">The sequence shown here is derived from an EMBL/GenBank/DDBJ whole genome shotgun (WGS) entry which is preliminary data.</text>
</comment>